<keyword evidence="4 7" id="KW-0812">Transmembrane</keyword>
<evidence type="ECO:0000256" key="7">
    <source>
        <dbReference type="SAM" id="Phobius"/>
    </source>
</evidence>
<evidence type="ECO:0000256" key="2">
    <source>
        <dbReference type="ARBA" id="ARBA00022448"/>
    </source>
</evidence>
<comment type="subcellular location">
    <subcellularLocation>
        <location evidence="1">Cell membrane</location>
        <topology evidence="1">Multi-pass membrane protein</topology>
    </subcellularLocation>
</comment>
<dbReference type="PANTHER" id="PTHR43738:SF1">
    <property type="entry name" value="HEMIN TRANSPORT SYSTEM PERMEASE PROTEIN HRTB-RELATED"/>
    <property type="match status" value="1"/>
</dbReference>
<evidence type="ECO:0008006" key="12">
    <source>
        <dbReference type="Google" id="ProtNLM"/>
    </source>
</evidence>
<keyword evidence="5 7" id="KW-1133">Transmembrane helix</keyword>
<comment type="caution">
    <text evidence="10">The sequence shown here is derived from an EMBL/GenBank/DDBJ whole genome shotgun (WGS) entry which is preliminary data.</text>
</comment>
<dbReference type="AlphaFoldDB" id="A0A6V8LWT7"/>
<evidence type="ECO:0000313" key="10">
    <source>
        <dbReference type="EMBL" id="GFK95051.1"/>
    </source>
</evidence>
<evidence type="ECO:0000256" key="4">
    <source>
        <dbReference type="ARBA" id="ARBA00022692"/>
    </source>
</evidence>
<dbReference type="EMBL" id="BLTE01000014">
    <property type="protein sequence ID" value="GFK95051.1"/>
    <property type="molecule type" value="Genomic_DNA"/>
</dbReference>
<keyword evidence="6 7" id="KW-0472">Membrane</keyword>
<evidence type="ECO:0000313" key="11">
    <source>
        <dbReference type="Proteomes" id="UP000494245"/>
    </source>
</evidence>
<name>A0A6V8LWT7_9BACT</name>
<feature type="transmembrane region" description="Helical" evidence="7">
    <location>
        <begin position="305"/>
        <end position="327"/>
    </location>
</feature>
<evidence type="ECO:0000259" key="8">
    <source>
        <dbReference type="Pfam" id="PF02687"/>
    </source>
</evidence>
<dbReference type="GO" id="GO:0005886">
    <property type="term" value="C:plasma membrane"/>
    <property type="evidence" value="ECO:0007669"/>
    <property type="project" value="UniProtKB-SubCell"/>
</dbReference>
<keyword evidence="2" id="KW-0813">Transport</keyword>
<evidence type="ECO:0000259" key="9">
    <source>
        <dbReference type="Pfam" id="PF12704"/>
    </source>
</evidence>
<reference evidence="10 11" key="1">
    <citation type="submission" date="2020-04" db="EMBL/GenBank/DDBJ databases">
        <authorList>
            <consortium name="Desulfovibrio sp. FSS-1 genome sequencing consortium"/>
            <person name="Shimoshige H."/>
            <person name="Kobayashi H."/>
            <person name="Maekawa T."/>
        </authorList>
    </citation>
    <scope>NUCLEOTIDE SEQUENCE [LARGE SCALE GENOMIC DNA]</scope>
    <source>
        <strain evidence="10 11">SIID29052-01</strain>
    </source>
</reference>
<feature type="domain" description="ABC3 transporter permease C-terminal" evidence="8">
    <location>
        <begin position="266"/>
        <end position="379"/>
    </location>
</feature>
<feature type="domain" description="MacB-like periplasmic core" evidence="9">
    <location>
        <begin position="22"/>
        <end position="234"/>
    </location>
</feature>
<reference evidence="10 11" key="2">
    <citation type="submission" date="2020-05" db="EMBL/GenBank/DDBJ databases">
        <title>Draft genome sequence of Desulfovibrio sp. strainFSS-1.</title>
        <authorList>
            <person name="Shimoshige H."/>
            <person name="Kobayashi H."/>
            <person name="Maekawa T."/>
        </authorList>
    </citation>
    <scope>NUCLEOTIDE SEQUENCE [LARGE SCALE GENOMIC DNA]</scope>
    <source>
        <strain evidence="10 11">SIID29052-01</strain>
    </source>
</reference>
<evidence type="ECO:0000256" key="3">
    <source>
        <dbReference type="ARBA" id="ARBA00022475"/>
    </source>
</evidence>
<evidence type="ECO:0000256" key="5">
    <source>
        <dbReference type="ARBA" id="ARBA00022989"/>
    </source>
</evidence>
<dbReference type="InterPro" id="IPR051125">
    <property type="entry name" value="ABC-4/HrtB_transporter"/>
</dbReference>
<evidence type="ECO:0000256" key="1">
    <source>
        <dbReference type="ARBA" id="ARBA00004651"/>
    </source>
</evidence>
<dbReference type="Proteomes" id="UP000494245">
    <property type="component" value="Unassembled WGS sequence"/>
</dbReference>
<dbReference type="PANTHER" id="PTHR43738">
    <property type="entry name" value="ABC TRANSPORTER, MEMBRANE PROTEIN"/>
    <property type="match status" value="1"/>
</dbReference>
<feature type="transmembrane region" description="Helical" evidence="7">
    <location>
        <begin position="347"/>
        <end position="369"/>
    </location>
</feature>
<dbReference type="Pfam" id="PF02687">
    <property type="entry name" value="FtsX"/>
    <property type="match status" value="1"/>
</dbReference>
<gene>
    <name evidence="10" type="ORF">NNJEOMEG_02904</name>
</gene>
<dbReference type="RefSeq" id="WP_173085733.1">
    <property type="nucleotide sequence ID" value="NZ_BLTE01000014.1"/>
</dbReference>
<protein>
    <recommendedName>
        <fullName evidence="12">ABC-type antimicrobial peptide transport system, permease component</fullName>
    </recommendedName>
</protein>
<keyword evidence="11" id="KW-1185">Reference proteome</keyword>
<dbReference type="InterPro" id="IPR025857">
    <property type="entry name" value="MacB_PCD"/>
</dbReference>
<sequence>MLRIALTMLLGDKAKYLGIVTAIALSSVIMIQQPAMLADMLAQTTGAITDIGLPDIWVMDPSVRSAEENRALRDTQLHRVRGVRGVDWAVPFFRGGQKVRLEDGETTQAQLKGLDDATLIGGPPGMVQGRLEDLRIPDAVVVDEAGAKGRLAVRLPQGGTRPLGVGDVLELNERRAVVVGVARSTPSFMSQPVLFTTYTRAKTYAVSERKLLSFVLAKARLGEAPEAVARRIERETGLKAYSSEEFKEVSLEHILKHTNMLMNLGFVVLIGFAVGAAVTGQVFYNFTLDNLRHFGVLKAMGASDAALTGMILVQALLAGFVGFGLGAGASVLQVAAAAGGMGPQPKITWHILAGSGAAVLLIVCLAALVSIRKVRRLEPGAVFKP</sequence>
<dbReference type="InterPro" id="IPR003838">
    <property type="entry name" value="ABC3_permease_C"/>
</dbReference>
<accession>A0A6V8LWT7</accession>
<evidence type="ECO:0000256" key="6">
    <source>
        <dbReference type="ARBA" id="ARBA00023136"/>
    </source>
</evidence>
<organism evidence="10 11">
    <name type="scientific">Fundidesulfovibrio magnetotacticus</name>
    <dbReference type="NCBI Taxonomy" id="2730080"/>
    <lineage>
        <taxon>Bacteria</taxon>
        <taxon>Pseudomonadati</taxon>
        <taxon>Thermodesulfobacteriota</taxon>
        <taxon>Desulfovibrionia</taxon>
        <taxon>Desulfovibrionales</taxon>
        <taxon>Desulfovibrionaceae</taxon>
        <taxon>Fundidesulfovibrio</taxon>
    </lineage>
</organism>
<feature type="transmembrane region" description="Helical" evidence="7">
    <location>
        <begin position="260"/>
        <end position="284"/>
    </location>
</feature>
<dbReference type="Pfam" id="PF12704">
    <property type="entry name" value="MacB_PCD"/>
    <property type="match status" value="1"/>
</dbReference>
<proteinExistence type="predicted"/>
<keyword evidence="3" id="KW-1003">Cell membrane</keyword>